<accession>A0A3M4RI64</accession>
<evidence type="ECO:0000313" key="1">
    <source>
        <dbReference type="EMBL" id="RMR02307.1"/>
    </source>
</evidence>
<name>A0A3M4RI64_9PSED</name>
<comment type="caution">
    <text evidence="1">The sequence shown here is derived from an EMBL/GenBank/DDBJ whole genome shotgun (WGS) entry which is preliminary data.</text>
</comment>
<organism evidence="1 2">
    <name type="scientific">Pseudomonas syringae pv. primulae</name>
    <dbReference type="NCBI Taxonomy" id="251707"/>
    <lineage>
        <taxon>Bacteria</taxon>
        <taxon>Pseudomonadati</taxon>
        <taxon>Pseudomonadota</taxon>
        <taxon>Gammaproteobacteria</taxon>
        <taxon>Pseudomonadales</taxon>
        <taxon>Pseudomonadaceae</taxon>
        <taxon>Pseudomonas</taxon>
    </lineage>
</organism>
<dbReference type="RefSeq" id="WP_122284931.1">
    <property type="nucleotide sequence ID" value="NZ_RBRQ01000305.1"/>
</dbReference>
<evidence type="ECO:0000313" key="2">
    <source>
        <dbReference type="Proteomes" id="UP000276615"/>
    </source>
</evidence>
<proteinExistence type="predicted"/>
<sequence>MNRKIMINAIARWPKLTATFLILALWDFATPYVSVYYSDKADGELSYTWITDNRIKRGGIGPGGATGDSGHLFQKKNFFMYFQWWDNAGIRGCVNIDPQWPETTIFIDANGRMDLNAKGATDVKRFSPCPDDEEFDFLGVPKPAAL</sequence>
<protein>
    <submittedName>
        <fullName evidence="1">Uncharacterized protein</fullName>
    </submittedName>
</protein>
<reference evidence="1 2" key="1">
    <citation type="submission" date="2018-08" db="EMBL/GenBank/DDBJ databases">
        <title>Recombination of ecologically and evolutionarily significant loci maintains genetic cohesion in the Pseudomonas syringae species complex.</title>
        <authorList>
            <person name="Dillon M."/>
            <person name="Thakur S."/>
            <person name="Almeida R.N.D."/>
            <person name="Weir B.S."/>
            <person name="Guttman D.S."/>
        </authorList>
    </citation>
    <scope>NUCLEOTIDE SEQUENCE [LARGE SCALE GENOMIC DNA]</scope>
    <source>
        <strain evidence="1 2">ICMP 8670</strain>
    </source>
</reference>
<gene>
    <name evidence="1" type="ORF">ALP92_102006</name>
</gene>
<dbReference type="AlphaFoldDB" id="A0A3M4RI64"/>
<dbReference type="EMBL" id="RBRQ01000305">
    <property type="protein sequence ID" value="RMR02307.1"/>
    <property type="molecule type" value="Genomic_DNA"/>
</dbReference>
<dbReference type="Proteomes" id="UP000276615">
    <property type="component" value="Unassembled WGS sequence"/>
</dbReference>